<feature type="region of interest" description="Disordered" evidence="8">
    <location>
        <begin position="120"/>
        <end position="155"/>
    </location>
</feature>
<evidence type="ECO:0000256" key="8">
    <source>
        <dbReference type="SAM" id="MobiDB-lite"/>
    </source>
</evidence>
<keyword evidence="5" id="KW-0862">Zinc</keyword>
<feature type="region of interest" description="Disordered" evidence="8">
    <location>
        <begin position="183"/>
        <end position="241"/>
    </location>
</feature>
<reference evidence="12 13" key="1">
    <citation type="submission" date="2016-07" db="EMBL/GenBank/DDBJ databases">
        <title>Pervasive Adenine N6-methylation of Active Genes in Fungi.</title>
        <authorList>
            <consortium name="DOE Joint Genome Institute"/>
            <person name="Mondo S.J."/>
            <person name="Dannebaum R.O."/>
            <person name="Kuo R.C."/>
            <person name="Labutti K."/>
            <person name="Haridas S."/>
            <person name="Kuo A."/>
            <person name="Salamov A."/>
            <person name="Ahrendt S.R."/>
            <person name="Lipzen A."/>
            <person name="Sullivan W."/>
            <person name="Andreopoulos W.B."/>
            <person name="Clum A."/>
            <person name="Lindquist E."/>
            <person name="Daum C."/>
            <person name="Ramamoorthy G.K."/>
            <person name="Gryganskyi A."/>
            <person name="Culley D."/>
            <person name="Magnuson J.K."/>
            <person name="James T.Y."/>
            <person name="O'Malley M.A."/>
            <person name="Stajich J.E."/>
            <person name="Spatafora J.W."/>
            <person name="Visel A."/>
            <person name="Grigoriev I.V."/>
        </authorList>
    </citation>
    <scope>NUCLEOTIDE SEQUENCE [LARGE SCALE GENOMIC DNA]</scope>
    <source>
        <strain evidence="12 13">JEL800</strain>
    </source>
</reference>
<dbReference type="STRING" id="329046.A0A1Y2CPC9"/>
<dbReference type="SUPFAM" id="SSF160240">
    <property type="entry name" value="Cation efflux protein cytoplasmic domain-like"/>
    <property type="match status" value="1"/>
</dbReference>
<dbReference type="Gene3D" id="1.20.1510.10">
    <property type="entry name" value="Cation efflux protein transmembrane domain"/>
    <property type="match status" value="2"/>
</dbReference>
<evidence type="ECO:0000256" key="2">
    <source>
        <dbReference type="ARBA" id="ARBA00008873"/>
    </source>
</evidence>
<protein>
    <recommendedName>
        <fullName evidence="14">Cation efflux protein</fullName>
    </recommendedName>
</protein>
<evidence type="ECO:0000256" key="1">
    <source>
        <dbReference type="ARBA" id="ARBA00004141"/>
    </source>
</evidence>
<dbReference type="PANTHER" id="PTHR45820:SF4">
    <property type="entry name" value="ZINC TRANSPORTER 63C, ISOFORM F"/>
    <property type="match status" value="1"/>
</dbReference>
<dbReference type="InterPro" id="IPR058533">
    <property type="entry name" value="Cation_efflux_TM"/>
</dbReference>
<dbReference type="GO" id="GO:0016020">
    <property type="term" value="C:membrane"/>
    <property type="evidence" value="ECO:0007669"/>
    <property type="project" value="UniProtKB-SubCell"/>
</dbReference>
<dbReference type="InterPro" id="IPR027470">
    <property type="entry name" value="Cation_efflux_CTD"/>
</dbReference>
<feature type="transmembrane region" description="Helical" evidence="9">
    <location>
        <begin position="249"/>
        <end position="273"/>
    </location>
</feature>
<accession>A0A1Y2CPC9</accession>
<dbReference type="InterPro" id="IPR036837">
    <property type="entry name" value="Cation_efflux_CTD_sf"/>
</dbReference>
<gene>
    <name evidence="12" type="ORF">BCR33DRAFT_677596</name>
</gene>
<feature type="transmembrane region" description="Helical" evidence="9">
    <location>
        <begin position="12"/>
        <end position="35"/>
    </location>
</feature>
<evidence type="ECO:0000313" key="12">
    <source>
        <dbReference type="EMBL" id="ORY48694.1"/>
    </source>
</evidence>
<feature type="transmembrane region" description="Helical" evidence="9">
    <location>
        <begin position="91"/>
        <end position="111"/>
    </location>
</feature>
<evidence type="ECO:0000259" key="11">
    <source>
        <dbReference type="Pfam" id="PF16916"/>
    </source>
</evidence>
<name>A0A1Y2CPC9_9FUNG</name>
<sequence>MEIIVGYMAESIALIADSFHMLSDLLALGIAFYAIKLAKQRTRSNNLSFGYQRAEILGAFANSIFLLALCFTIIIEAIQRFVTPVEIENPKLVLIVGCVGLTTNILGMILFGGHVGHNHDHGDGGHGGHGHSHSHEPKGNHSHEGSQHEHGHGHEHKEVEYVLPDNASSDSVPMKYGAKLATKVQAEADRIRAHSHDPESGHSHGHSHDHDRHSHEHHTMDIKEKQVAEKKSSHGHAGHDHGNMNMRGLFLHALGDALGSVGVILSSLIIMFADGKWRYYMDPVISLLISGLIISSAVPLVRSASFILLQGVPSNISLETIKKEILELAGVLGIHEFHVWGLSDSKNVASVHVRVLENGAVGYMEVATSIKKLLHGYGIHSTTVQPEFARPASVASDYDDETGCLLKCEGGDCAEQVCCPDDEELLPVLAAVVSTGGPAPVPFLVSEAQPTQPVRHESPTSSVKGKVASFTLGKKDETAVHSHHTEGEKHEHSHGHGGSSHGSHGHHH</sequence>
<organism evidence="12 13">
    <name type="scientific">Rhizoclosmatium globosum</name>
    <dbReference type="NCBI Taxonomy" id="329046"/>
    <lineage>
        <taxon>Eukaryota</taxon>
        <taxon>Fungi</taxon>
        <taxon>Fungi incertae sedis</taxon>
        <taxon>Chytridiomycota</taxon>
        <taxon>Chytridiomycota incertae sedis</taxon>
        <taxon>Chytridiomycetes</taxon>
        <taxon>Chytridiales</taxon>
        <taxon>Chytriomycetaceae</taxon>
        <taxon>Rhizoclosmatium</taxon>
    </lineage>
</organism>
<evidence type="ECO:0000256" key="5">
    <source>
        <dbReference type="ARBA" id="ARBA00022833"/>
    </source>
</evidence>
<comment type="caution">
    <text evidence="12">The sequence shown here is derived from an EMBL/GenBank/DDBJ whole genome shotgun (WGS) entry which is preliminary data.</text>
</comment>
<dbReference type="AlphaFoldDB" id="A0A1Y2CPC9"/>
<dbReference type="EMBL" id="MCGO01000011">
    <property type="protein sequence ID" value="ORY48694.1"/>
    <property type="molecule type" value="Genomic_DNA"/>
</dbReference>
<evidence type="ECO:0000256" key="6">
    <source>
        <dbReference type="ARBA" id="ARBA00022989"/>
    </source>
</evidence>
<dbReference type="NCBIfam" id="TIGR01297">
    <property type="entry name" value="CDF"/>
    <property type="match status" value="2"/>
</dbReference>
<proteinExistence type="inferred from homology"/>
<dbReference type="GO" id="GO:0006882">
    <property type="term" value="P:intracellular zinc ion homeostasis"/>
    <property type="evidence" value="ECO:0007669"/>
    <property type="project" value="TreeGrafter"/>
</dbReference>
<feature type="domain" description="Cation efflux protein transmembrane" evidence="10">
    <location>
        <begin position="1"/>
        <end position="115"/>
    </location>
</feature>
<feature type="compositionally biased region" description="Basic and acidic residues" evidence="8">
    <location>
        <begin position="186"/>
        <end position="241"/>
    </location>
</feature>
<dbReference type="Pfam" id="PF01545">
    <property type="entry name" value="Cation_efflux"/>
    <property type="match status" value="2"/>
</dbReference>
<keyword evidence="7 9" id="KW-0472">Membrane</keyword>
<feature type="domain" description="Cation efflux protein cytoplasmic" evidence="11">
    <location>
        <begin position="313"/>
        <end position="387"/>
    </location>
</feature>
<dbReference type="GO" id="GO:0005385">
    <property type="term" value="F:zinc ion transmembrane transporter activity"/>
    <property type="evidence" value="ECO:0007669"/>
    <property type="project" value="TreeGrafter"/>
</dbReference>
<comment type="similarity">
    <text evidence="2">Belongs to the cation diffusion facilitator (CDF) transporter (TC 2.A.4) family. SLC30A subfamily.</text>
</comment>
<evidence type="ECO:0000256" key="7">
    <source>
        <dbReference type="ARBA" id="ARBA00023136"/>
    </source>
</evidence>
<comment type="subcellular location">
    <subcellularLocation>
        <location evidence="1">Membrane</location>
        <topology evidence="1">Multi-pass membrane protein</topology>
    </subcellularLocation>
</comment>
<evidence type="ECO:0000256" key="9">
    <source>
        <dbReference type="SAM" id="Phobius"/>
    </source>
</evidence>
<dbReference type="Pfam" id="PF16916">
    <property type="entry name" value="ZT_dimer"/>
    <property type="match status" value="1"/>
</dbReference>
<feature type="transmembrane region" description="Helical" evidence="9">
    <location>
        <begin position="279"/>
        <end position="301"/>
    </location>
</feature>
<evidence type="ECO:0000259" key="10">
    <source>
        <dbReference type="Pfam" id="PF01545"/>
    </source>
</evidence>
<evidence type="ECO:0008006" key="14">
    <source>
        <dbReference type="Google" id="ProtNLM"/>
    </source>
</evidence>
<dbReference type="Proteomes" id="UP000193642">
    <property type="component" value="Unassembled WGS sequence"/>
</dbReference>
<dbReference type="PANTHER" id="PTHR45820">
    <property type="entry name" value="FI23527P1"/>
    <property type="match status" value="1"/>
</dbReference>
<feature type="transmembrane region" description="Helical" evidence="9">
    <location>
        <begin position="56"/>
        <end position="79"/>
    </location>
</feature>
<dbReference type="InterPro" id="IPR002524">
    <property type="entry name" value="Cation_efflux"/>
</dbReference>
<keyword evidence="3" id="KW-0813">Transport</keyword>
<feature type="compositionally biased region" description="Basic and acidic residues" evidence="8">
    <location>
        <begin position="133"/>
        <end position="155"/>
    </location>
</feature>
<feature type="compositionally biased region" description="Basic and acidic residues" evidence="8">
    <location>
        <begin position="479"/>
        <end position="491"/>
    </location>
</feature>
<dbReference type="InterPro" id="IPR027469">
    <property type="entry name" value="Cation_efflux_TMD_sf"/>
</dbReference>
<feature type="region of interest" description="Disordered" evidence="8">
    <location>
        <begin position="479"/>
        <end position="508"/>
    </location>
</feature>
<feature type="domain" description="Cation efflux protein transmembrane" evidence="10">
    <location>
        <begin position="234"/>
        <end position="309"/>
    </location>
</feature>
<dbReference type="SUPFAM" id="SSF161111">
    <property type="entry name" value="Cation efflux protein transmembrane domain-like"/>
    <property type="match status" value="1"/>
</dbReference>
<evidence type="ECO:0000256" key="3">
    <source>
        <dbReference type="ARBA" id="ARBA00022448"/>
    </source>
</evidence>
<keyword evidence="13" id="KW-1185">Reference proteome</keyword>
<keyword evidence="4 9" id="KW-0812">Transmembrane</keyword>
<keyword evidence="6 9" id="KW-1133">Transmembrane helix</keyword>
<evidence type="ECO:0000256" key="4">
    <source>
        <dbReference type="ARBA" id="ARBA00022692"/>
    </source>
</evidence>
<dbReference type="OrthoDB" id="9944568at2759"/>
<evidence type="ECO:0000313" key="13">
    <source>
        <dbReference type="Proteomes" id="UP000193642"/>
    </source>
</evidence>